<dbReference type="RefSeq" id="WP_075067007.1">
    <property type="nucleotide sequence ID" value="NZ_LKAJ02000001.1"/>
</dbReference>
<evidence type="ECO:0000256" key="4">
    <source>
        <dbReference type="ARBA" id="ARBA00022490"/>
    </source>
</evidence>
<comment type="subcellular location">
    <subcellularLocation>
        <location evidence="1 5">Cytoplasm</location>
    </subcellularLocation>
</comment>
<evidence type="ECO:0000313" key="9">
    <source>
        <dbReference type="EMBL" id="MCS5712244.1"/>
    </source>
</evidence>
<dbReference type="Pfam" id="PF21982">
    <property type="entry name" value="RecX_HTH1"/>
    <property type="match status" value="1"/>
</dbReference>
<dbReference type="EMBL" id="LKAJ02000001">
    <property type="protein sequence ID" value="MCS5712244.1"/>
    <property type="molecule type" value="Genomic_DNA"/>
</dbReference>
<dbReference type="AlphaFoldDB" id="A0A0Q9YIM8"/>
<protein>
    <recommendedName>
        <fullName evidence="3 5">Regulatory protein RecX</fullName>
    </recommendedName>
</protein>
<reference evidence="8" key="1">
    <citation type="submission" date="2015-09" db="EMBL/GenBank/DDBJ databases">
        <title>Draft Genome Sequences of Two Novel Amoeba-resistant Intranuclear Bacteria, Candidatus Berkiella cookevillensis and Candidatus Berkiella aquae.</title>
        <authorList>
            <person name="Mehari Y.T."/>
            <person name="Arivett B.A."/>
            <person name="Farone A.L."/>
            <person name="Gunderson J.H."/>
            <person name="Farone M.B."/>
        </authorList>
    </citation>
    <scope>NUCLEOTIDE SEQUENCE [LARGE SCALE GENOMIC DNA]</scope>
    <source>
        <strain evidence="8">HT99</strain>
    </source>
</reference>
<evidence type="ECO:0000256" key="5">
    <source>
        <dbReference type="HAMAP-Rule" id="MF_01114"/>
    </source>
</evidence>
<dbReference type="OrthoDB" id="7066780at2"/>
<comment type="caution">
    <text evidence="8">The sequence shown here is derived from an EMBL/GenBank/DDBJ whole genome shotgun (WGS) entry which is preliminary data.</text>
</comment>
<dbReference type="InterPro" id="IPR003783">
    <property type="entry name" value="Regulatory_RecX"/>
</dbReference>
<evidence type="ECO:0000256" key="3">
    <source>
        <dbReference type="ARBA" id="ARBA00018111"/>
    </source>
</evidence>
<comment type="similarity">
    <text evidence="2 5">Belongs to the RecX family.</text>
</comment>
<dbReference type="GO" id="GO:0006282">
    <property type="term" value="P:regulation of DNA repair"/>
    <property type="evidence" value="ECO:0007669"/>
    <property type="project" value="UniProtKB-UniRule"/>
</dbReference>
<gene>
    <name evidence="5 8" type="primary">recX</name>
    <name evidence="9" type="ORF">HT99x_012450</name>
    <name evidence="8" type="ORF">HT99x_02391</name>
</gene>
<dbReference type="InterPro" id="IPR053926">
    <property type="entry name" value="RecX_HTH_1st"/>
</dbReference>
<accession>A0A0Q9YIM8</accession>
<evidence type="ECO:0000313" key="8">
    <source>
        <dbReference type="EMBL" id="KRG20463.1"/>
    </source>
</evidence>
<dbReference type="STRING" id="295108.HT99x_02391"/>
<evidence type="ECO:0000256" key="2">
    <source>
        <dbReference type="ARBA" id="ARBA00009695"/>
    </source>
</evidence>
<dbReference type="Proteomes" id="UP000051497">
    <property type="component" value="Unassembled WGS sequence"/>
</dbReference>
<evidence type="ECO:0000313" key="10">
    <source>
        <dbReference type="Proteomes" id="UP000051497"/>
    </source>
</evidence>
<dbReference type="InterPro" id="IPR036388">
    <property type="entry name" value="WH-like_DNA-bd_sf"/>
</dbReference>
<dbReference type="PANTHER" id="PTHR33602">
    <property type="entry name" value="REGULATORY PROTEIN RECX FAMILY PROTEIN"/>
    <property type="match status" value="1"/>
</dbReference>
<comment type="function">
    <text evidence="5">Modulates RecA activity.</text>
</comment>
<feature type="domain" description="RecX first three-helical" evidence="7">
    <location>
        <begin position="5"/>
        <end position="43"/>
    </location>
</feature>
<dbReference type="Pfam" id="PF02631">
    <property type="entry name" value="RecX_HTH2"/>
    <property type="match status" value="1"/>
</dbReference>
<keyword evidence="10" id="KW-1185">Reference proteome</keyword>
<dbReference type="GO" id="GO:0005737">
    <property type="term" value="C:cytoplasm"/>
    <property type="evidence" value="ECO:0007669"/>
    <property type="project" value="UniProtKB-SubCell"/>
</dbReference>
<name>A0A0Q9YIM8_9GAMM</name>
<dbReference type="PANTHER" id="PTHR33602:SF1">
    <property type="entry name" value="REGULATORY PROTEIN RECX FAMILY PROTEIN"/>
    <property type="match status" value="1"/>
</dbReference>
<sequence>MQTIKDKAIYLLSRREHSRYELQRKLQQRGFQSKDIRPVLDELEKENLLSEERFVSSYIRSRRSRGFGPLKICAELKERGIDRDRWQSNEEWQEELWQNSAILSCAKRFGLAVAKTREQRIAQSQYLQRRGFTSSQIKMAIGAQKDNIEN</sequence>
<dbReference type="HAMAP" id="MF_01114">
    <property type="entry name" value="RecX"/>
    <property type="match status" value="1"/>
</dbReference>
<reference evidence="9" key="2">
    <citation type="journal article" date="2016" name="Genome Announc.">
        <title>Draft Genome Sequences of Two Novel Amoeba-Resistant Intranuclear Bacteria, 'Candidatus Berkiella cookevillensis' and 'Candidatus Berkiella aquae'.</title>
        <authorList>
            <person name="Mehari Y.T."/>
            <person name="Arivett B.A."/>
            <person name="Farone A.L."/>
            <person name="Gunderson J.H."/>
            <person name="Farone M.B."/>
        </authorList>
    </citation>
    <scope>NUCLEOTIDE SEQUENCE</scope>
    <source>
        <strain evidence="9">HT99</strain>
    </source>
</reference>
<evidence type="ECO:0000259" key="6">
    <source>
        <dbReference type="Pfam" id="PF02631"/>
    </source>
</evidence>
<organism evidence="8">
    <name type="scientific">Candidatus Berkiella aquae</name>
    <dbReference type="NCBI Taxonomy" id="295108"/>
    <lineage>
        <taxon>Bacteria</taxon>
        <taxon>Pseudomonadati</taxon>
        <taxon>Pseudomonadota</taxon>
        <taxon>Gammaproteobacteria</taxon>
        <taxon>Candidatus Berkiellales</taxon>
        <taxon>Candidatus Berkiellaceae</taxon>
        <taxon>Candidatus Berkiella</taxon>
    </lineage>
</organism>
<dbReference type="EMBL" id="LKAJ01000011">
    <property type="protein sequence ID" value="KRG20463.1"/>
    <property type="molecule type" value="Genomic_DNA"/>
</dbReference>
<feature type="domain" description="RecX second three-helical" evidence="6">
    <location>
        <begin position="50"/>
        <end position="84"/>
    </location>
</feature>
<evidence type="ECO:0000256" key="1">
    <source>
        <dbReference type="ARBA" id="ARBA00004496"/>
    </source>
</evidence>
<proteinExistence type="inferred from homology"/>
<reference evidence="9" key="3">
    <citation type="submission" date="2021-06" db="EMBL/GenBank/DDBJ databases">
        <title>Genomic Description and Analysis of Intracellular Bacteria, Candidatus Berkiella cookevillensis and Candidatus Berkiella aquae.</title>
        <authorList>
            <person name="Kidane D.T."/>
            <person name="Mehari Y.T."/>
            <person name="Rice F.C."/>
            <person name="Arivett B.A."/>
            <person name="Farone A.L."/>
            <person name="Berk S.G."/>
            <person name="Farone M.B."/>
        </authorList>
    </citation>
    <scope>NUCLEOTIDE SEQUENCE</scope>
    <source>
        <strain evidence="9">HT99</strain>
    </source>
</reference>
<dbReference type="Gene3D" id="1.10.10.10">
    <property type="entry name" value="Winged helix-like DNA-binding domain superfamily/Winged helix DNA-binding domain"/>
    <property type="match status" value="3"/>
</dbReference>
<dbReference type="InterPro" id="IPR053924">
    <property type="entry name" value="RecX_HTH_2nd"/>
</dbReference>
<keyword evidence="4 5" id="KW-0963">Cytoplasm</keyword>
<evidence type="ECO:0000259" key="7">
    <source>
        <dbReference type="Pfam" id="PF21982"/>
    </source>
</evidence>